<comment type="caution">
    <text evidence="2">The sequence shown here is derived from an EMBL/GenBank/DDBJ whole genome shotgun (WGS) entry which is preliminary data.</text>
</comment>
<feature type="compositionally biased region" description="Basic and acidic residues" evidence="1">
    <location>
        <begin position="28"/>
        <end position="43"/>
    </location>
</feature>
<evidence type="ECO:0000313" key="2">
    <source>
        <dbReference type="EMBL" id="GMA24872.1"/>
    </source>
</evidence>
<feature type="compositionally biased region" description="Basic and acidic residues" evidence="1">
    <location>
        <begin position="76"/>
        <end position="87"/>
    </location>
</feature>
<feature type="compositionally biased region" description="Basic and acidic residues" evidence="1">
    <location>
        <begin position="131"/>
        <end position="198"/>
    </location>
</feature>
<feature type="compositionally biased region" description="Polar residues" evidence="1">
    <location>
        <begin position="223"/>
        <end position="233"/>
    </location>
</feature>
<gene>
    <name evidence="2" type="ORF">GCM10025864_26310</name>
</gene>
<dbReference type="EMBL" id="BSUK01000001">
    <property type="protein sequence ID" value="GMA24872.1"/>
    <property type="molecule type" value="Genomic_DNA"/>
</dbReference>
<feature type="compositionally biased region" description="Basic and acidic residues" evidence="1">
    <location>
        <begin position="51"/>
        <end position="60"/>
    </location>
</feature>
<organism evidence="2 3">
    <name type="scientific">Luteimicrobium album</name>
    <dbReference type="NCBI Taxonomy" id="1054550"/>
    <lineage>
        <taxon>Bacteria</taxon>
        <taxon>Bacillati</taxon>
        <taxon>Actinomycetota</taxon>
        <taxon>Actinomycetes</taxon>
        <taxon>Micrococcales</taxon>
        <taxon>Luteimicrobium</taxon>
    </lineage>
</organism>
<dbReference type="Proteomes" id="UP001157091">
    <property type="component" value="Unassembled WGS sequence"/>
</dbReference>
<proteinExistence type="predicted"/>
<accession>A0ABQ6I3Q3</accession>
<sequence length="233" mass="25252">MHPVRPAQEHGPGVALGELGESLQARGRGQDRTRAEIEADAEPRLAGATDDPPHDERAGDRQPGVEPLDGVGAVRVGDHGEEGRELVDGGEPEEVAHGARVGPRAEQQRRPERAEQREVAERQVGALAADALHDDERRHRQDGDRDRVVDGRARDEHGDGGREGVRPVVRDGDPDRSEHPERRDSAERRREPATREDGPVGSAEAAQTWPQARAADAHAGPSVRSSWDTGPRA</sequence>
<evidence type="ECO:0000256" key="1">
    <source>
        <dbReference type="SAM" id="MobiDB-lite"/>
    </source>
</evidence>
<name>A0ABQ6I3Q3_9MICO</name>
<protein>
    <submittedName>
        <fullName evidence="2">Uncharacterized protein</fullName>
    </submittedName>
</protein>
<evidence type="ECO:0000313" key="3">
    <source>
        <dbReference type="Proteomes" id="UP001157091"/>
    </source>
</evidence>
<feature type="region of interest" description="Disordered" evidence="1">
    <location>
        <begin position="1"/>
        <end position="233"/>
    </location>
</feature>
<feature type="compositionally biased region" description="Basic and acidic residues" evidence="1">
    <location>
        <begin position="106"/>
        <end position="121"/>
    </location>
</feature>
<reference evidence="3" key="1">
    <citation type="journal article" date="2019" name="Int. J. Syst. Evol. Microbiol.">
        <title>The Global Catalogue of Microorganisms (GCM) 10K type strain sequencing project: providing services to taxonomists for standard genome sequencing and annotation.</title>
        <authorList>
            <consortium name="The Broad Institute Genomics Platform"/>
            <consortium name="The Broad Institute Genome Sequencing Center for Infectious Disease"/>
            <person name="Wu L."/>
            <person name="Ma J."/>
        </authorList>
    </citation>
    <scope>NUCLEOTIDE SEQUENCE [LARGE SCALE GENOMIC DNA]</scope>
    <source>
        <strain evidence="3">NBRC 106348</strain>
    </source>
</reference>
<keyword evidence="3" id="KW-1185">Reference proteome</keyword>